<dbReference type="Proteomes" id="UP001428290">
    <property type="component" value="Unassembled WGS sequence"/>
</dbReference>
<gene>
    <name evidence="1" type="ORF">Hgul01_00479</name>
</gene>
<proteinExistence type="predicted"/>
<organism evidence="1 2">
    <name type="scientific">Herpetosiphon gulosus</name>
    <dbReference type="NCBI Taxonomy" id="1973496"/>
    <lineage>
        <taxon>Bacteria</taxon>
        <taxon>Bacillati</taxon>
        <taxon>Chloroflexota</taxon>
        <taxon>Chloroflexia</taxon>
        <taxon>Herpetosiphonales</taxon>
        <taxon>Herpetosiphonaceae</taxon>
        <taxon>Herpetosiphon</taxon>
    </lineage>
</organism>
<protein>
    <submittedName>
        <fullName evidence="1">Uncharacterized protein</fullName>
    </submittedName>
</protein>
<name>A0ABP9WU32_9CHLR</name>
<sequence>MTNVRGNCTFEQYAERHLCNNASVWVGFDILFGSLLMCHYLI</sequence>
<keyword evidence="2" id="KW-1185">Reference proteome</keyword>
<accession>A0ABP9WU32</accession>
<comment type="caution">
    <text evidence="1">The sequence shown here is derived from an EMBL/GenBank/DDBJ whole genome shotgun (WGS) entry which is preliminary data.</text>
</comment>
<dbReference type="EMBL" id="BAABRU010000002">
    <property type="protein sequence ID" value="GAA5526702.1"/>
    <property type="molecule type" value="Genomic_DNA"/>
</dbReference>
<evidence type="ECO:0000313" key="1">
    <source>
        <dbReference type="EMBL" id="GAA5526702.1"/>
    </source>
</evidence>
<evidence type="ECO:0000313" key="2">
    <source>
        <dbReference type="Proteomes" id="UP001428290"/>
    </source>
</evidence>
<reference evidence="1 2" key="1">
    <citation type="submission" date="2024-02" db="EMBL/GenBank/DDBJ databases">
        <title>Herpetosiphon gulosus NBRC 112829.</title>
        <authorList>
            <person name="Ichikawa N."/>
            <person name="Katano-Makiyama Y."/>
            <person name="Hidaka K."/>
        </authorList>
    </citation>
    <scope>NUCLEOTIDE SEQUENCE [LARGE SCALE GENOMIC DNA]</scope>
    <source>
        <strain evidence="1 2">NBRC 112829</strain>
    </source>
</reference>